<dbReference type="SMR" id="Q54S53"/>
<gene>
    <name evidence="3" type="primary">veg111</name>
    <name evidence="3" type="ORF">DDB_G0282371</name>
</gene>
<comment type="caution">
    <text evidence="3">The sequence shown here is derived from an EMBL/GenBank/DDBJ whole genome shotgun (WGS) entry which is preliminary data.</text>
</comment>
<dbReference type="InterPro" id="IPR017853">
    <property type="entry name" value="GH"/>
</dbReference>
<protein>
    <recommendedName>
        <fullName evidence="2">GH84 domain-containing protein</fullName>
    </recommendedName>
</protein>
<feature type="domain" description="GH84" evidence="2">
    <location>
        <begin position="25"/>
        <end position="292"/>
    </location>
</feature>
<dbReference type="FunCoup" id="Q54S53">
    <property type="interactions" value="70"/>
</dbReference>
<dbReference type="AlphaFoldDB" id="Q54S53"/>
<evidence type="ECO:0000256" key="1">
    <source>
        <dbReference type="SAM" id="SignalP"/>
    </source>
</evidence>
<proteinExistence type="predicted"/>
<dbReference type="KEGG" id="ddi:DDB_G0282371"/>
<evidence type="ECO:0000313" key="3">
    <source>
        <dbReference type="EMBL" id="EAL66045.1"/>
    </source>
</evidence>
<dbReference type="PaxDb" id="44689-DDB0214914"/>
<dbReference type="InParanoid" id="Q54S53"/>
<dbReference type="InterPro" id="IPR011496">
    <property type="entry name" value="O-GlcNAcase_cat"/>
</dbReference>
<dbReference type="SUPFAM" id="SSF51445">
    <property type="entry name" value="(Trans)glycosidases"/>
    <property type="match status" value="1"/>
</dbReference>
<dbReference type="STRING" id="44689.Q54S53"/>
<dbReference type="EMBL" id="AAFI02000047">
    <property type="protein sequence ID" value="EAL66045.1"/>
    <property type="molecule type" value="Genomic_DNA"/>
</dbReference>
<evidence type="ECO:0000259" key="2">
    <source>
        <dbReference type="PROSITE" id="PS52009"/>
    </source>
</evidence>
<dbReference type="PROSITE" id="PS52009">
    <property type="entry name" value="GH84"/>
    <property type="match status" value="1"/>
</dbReference>
<dbReference type="OMA" id="VVEGFYW"/>
<sequence length="358" mass="39995">MNNYNYLFLILFVLFIKGSQAVINPAVGVVEGYYWTQADAVNGQYGSYSFSDRQKLIQMMAANNLGVYWFSPQTVDVNALWNTQQLNEWTTIVALGASLNVKIVYGIRPGWLDTAVFPTILARLQQIASSGITYYTVNFDDAEGVDTTSQQQKEVQLINYLQTNLPSMTLYSVLPFAYYQDMFTTRTKWQNALATINGVSSTIPFVFTGKEIAPSTMQTSQFPTLSPSRPYKFFDNWIAGDTKDRISWGMIDGRVDSVIFTSQYGYFLNLAFPLERVPHHIYCLGLLATGSTTCSVSASATYWANYLNSNGFIHNGKTVSQVATSLTNAINQDNYYDTIADMEAAFPNLSTIFSTPPV</sequence>
<dbReference type="dictyBase" id="DDB_G0282371">
    <property type="gene designation" value="veg111"/>
</dbReference>
<accession>Q54S53</accession>
<keyword evidence="1" id="KW-0732">Signal</keyword>
<dbReference type="Pfam" id="PF07555">
    <property type="entry name" value="NAGidase"/>
    <property type="match status" value="1"/>
</dbReference>
<name>Q54S53_DICDI</name>
<dbReference type="eggNOG" id="ENOG502RD45">
    <property type="taxonomic scope" value="Eukaryota"/>
</dbReference>
<feature type="chain" id="PRO_5004249822" description="GH84 domain-containing protein" evidence="1">
    <location>
        <begin position="22"/>
        <end position="358"/>
    </location>
</feature>
<feature type="signal peptide" evidence="1">
    <location>
        <begin position="1"/>
        <end position="21"/>
    </location>
</feature>
<keyword evidence="4" id="KW-1185">Reference proteome</keyword>
<dbReference type="HOGENOM" id="CLU_774835_0_0_1"/>
<reference evidence="3 4" key="1">
    <citation type="journal article" date="2005" name="Nature">
        <title>The genome of the social amoeba Dictyostelium discoideum.</title>
        <authorList>
            <consortium name="The Dictyostelium discoideum Sequencing Consortium"/>
            <person name="Eichinger L."/>
            <person name="Pachebat J.A."/>
            <person name="Glockner G."/>
            <person name="Rajandream M.A."/>
            <person name="Sucgang R."/>
            <person name="Berriman M."/>
            <person name="Song J."/>
            <person name="Olsen R."/>
            <person name="Szafranski K."/>
            <person name="Xu Q."/>
            <person name="Tunggal B."/>
            <person name="Kummerfeld S."/>
            <person name="Madera M."/>
            <person name="Konfortov B.A."/>
            <person name="Rivero F."/>
            <person name="Bankier A.T."/>
            <person name="Lehmann R."/>
            <person name="Hamlin N."/>
            <person name="Davies R."/>
            <person name="Gaudet P."/>
            <person name="Fey P."/>
            <person name="Pilcher K."/>
            <person name="Chen G."/>
            <person name="Saunders D."/>
            <person name="Sodergren E."/>
            <person name="Davis P."/>
            <person name="Kerhornou A."/>
            <person name="Nie X."/>
            <person name="Hall N."/>
            <person name="Anjard C."/>
            <person name="Hemphill L."/>
            <person name="Bason N."/>
            <person name="Farbrother P."/>
            <person name="Desany B."/>
            <person name="Just E."/>
            <person name="Morio T."/>
            <person name="Rost R."/>
            <person name="Churcher C."/>
            <person name="Cooper J."/>
            <person name="Haydock S."/>
            <person name="van Driessche N."/>
            <person name="Cronin A."/>
            <person name="Goodhead I."/>
            <person name="Muzny D."/>
            <person name="Mourier T."/>
            <person name="Pain A."/>
            <person name="Lu M."/>
            <person name="Harper D."/>
            <person name="Lindsay R."/>
            <person name="Hauser H."/>
            <person name="James K."/>
            <person name="Quiles M."/>
            <person name="Madan Babu M."/>
            <person name="Saito T."/>
            <person name="Buchrieser C."/>
            <person name="Wardroper A."/>
            <person name="Felder M."/>
            <person name="Thangavelu M."/>
            <person name="Johnson D."/>
            <person name="Knights A."/>
            <person name="Loulseged H."/>
            <person name="Mungall K."/>
            <person name="Oliver K."/>
            <person name="Price C."/>
            <person name="Quail M.A."/>
            <person name="Urushihara H."/>
            <person name="Hernandez J."/>
            <person name="Rabbinowitsch E."/>
            <person name="Steffen D."/>
            <person name="Sanders M."/>
            <person name="Ma J."/>
            <person name="Kohara Y."/>
            <person name="Sharp S."/>
            <person name="Simmonds M."/>
            <person name="Spiegler S."/>
            <person name="Tivey A."/>
            <person name="Sugano S."/>
            <person name="White B."/>
            <person name="Walker D."/>
            <person name="Woodward J."/>
            <person name="Winckler T."/>
            <person name="Tanaka Y."/>
            <person name="Shaulsky G."/>
            <person name="Schleicher M."/>
            <person name="Weinstock G."/>
            <person name="Rosenthal A."/>
            <person name="Cox E.C."/>
            <person name="Chisholm R.L."/>
            <person name="Gibbs R."/>
            <person name="Loomis W.F."/>
            <person name="Platzer M."/>
            <person name="Kay R.R."/>
            <person name="Williams J."/>
            <person name="Dear P.H."/>
            <person name="Noegel A.A."/>
            <person name="Barrell B."/>
            <person name="Kuspa A."/>
        </authorList>
    </citation>
    <scope>NUCLEOTIDE SEQUENCE [LARGE SCALE GENOMIC DNA]</scope>
    <source>
        <strain evidence="3 4">AX4</strain>
    </source>
</reference>
<dbReference type="GeneID" id="8623727"/>
<dbReference type="RefSeq" id="XP_640186.1">
    <property type="nucleotide sequence ID" value="XM_635094.1"/>
</dbReference>
<organism evidence="3 4">
    <name type="scientific">Dictyostelium discoideum</name>
    <name type="common">Social amoeba</name>
    <dbReference type="NCBI Taxonomy" id="44689"/>
    <lineage>
        <taxon>Eukaryota</taxon>
        <taxon>Amoebozoa</taxon>
        <taxon>Evosea</taxon>
        <taxon>Eumycetozoa</taxon>
        <taxon>Dictyostelia</taxon>
        <taxon>Dictyosteliales</taxon>
        <taxon>Dictyosteliaceae</taxon>
        <taxon>Dictyostelium</taxon>
    </lineage>
</organism>
<evidence type="ECO:0000313" key="4">
    <source>
        <dbReference type="Proteomes" id="UP000002195"/>
    </source>
</evidence>
<dbReference type="VEuPathDB" id="AmoebaDB:DDB_G0282371"/>
<dbReference type="Proteomes" id="UP000002195">
    <property type="component" value="Unassembled WGS sequence"/>
</dbReference>
<dbReference type="Gene3D" id="3.20.20.80">
    <property type="entry name" value="Glycosidases"/>
    <property type="match status" value="1"/>
</dbReference>